<dbReference type="AlphaFoldDB" id="A0A8J9Y7L3"/>
<accession>A0A8J9Y7L3</accession>
<dbReference type="Proteomes" id="UP000838878">
    <property type="component" value="Chromosome 11"/>
</dbReference>
<dbReference type="EMBL" id="OV170231">
    <property type="protein sequence ID" value="CAH0716295.1"/>
    <property type="molecule type" value="Genomic_DNA"/>
</dbReference>
<gene>
    <name evidence="1" type="ORF">BINO364_LOCUS3088</name>
</gene>
<proteinExistence type="predicted"/>
<evidence type="ECO:0000313" key="1">
    <source>
        <dbReference type="EMBL" id="CAH0716295.1"/>
    </source>
</evidence>
<name>A0A8J9Y7L3_9NEOP</name>
<feature type="non-terminal residue" evidence="1">
    <location>
        <position position="77"/>
    </location>
</feature>
<protein>
    <submittedName>
        <fullName evidence="1">Uncharacterized protein</fullName>
    </submittedName>
</protein>
<dbReference type="OrthoDB" id="7399749at2759"/>
<keyword evidence="2" id="KW-1185">Reference proteome</keyword>
<reference evidence="1" key="1">
    <citation type="submission" date="2021-12" db="EMBL/GenBank/DDBJ databases">
        <authorList>
            <person name="Martin H S."/>
        </authorList>
    </citation>
    <scope>NUCLEOTIDE SEQUENCE</scope>
</reference>
<organism evidence="1 2">
    <name type="scientific">Brenthis ino</name>
    <name type="common">lesser marbled fritillary</name>
    <dbReference type="NCBI Taxonomy" id="405034"/>
    <lineage>
        <taxon>Eukaryota</taxon>
        <taxon>Metazoa</taxon>
        <taxon>Ecdysozoa</taxon>
        <taxon>Arthropoda</taxon>
        <taxon>Hexapoda</taxon>
        <taxon>Insecta</taxon>
        <taxon>Pterygota</taxon>
        <taxon>Neoptera</taxon>
        <taxon>Endopterygota</taxon>
        <taxon>Lepidoptera</taxon>
        <taxon>Glossata</taxon>
        <taxon>Ditrysia</taxon>
        <taxon>Papilionoidea</taxon>
        <taxon>Nymphalidae</taxon>
        <taxon>Heliconiinae</taxon>
        <taxon>Argynnini</taxon>
        <taxon>Brenthis</taxon>
    </lineage>
</organism>
<evidence type="ECO:0000313" key="2">
    <source>
        <dbReference type="Proteomes" id="UP000838878"/>
    </source>
</evidence>
<sequence length="77" mass="8208">MCKESERAGVCARTRCGARGPRGLEPMEPPSFPTSGPPTLRAVPGGDAALVLPLPSGSPPFQFEWYVLFLALFPPHS</sequence>